<sequence length="151" mass="16633">MMTILSHDTVTPPESGEAARPSRRPEGRTERVVWVTRPSGAHQAPKLTERRGGGIPVSETHGKRLLQVPIPSLHPRVLKADAVSSTAANWVDFTMPCLTTLAAKPDVMMNNTIDARAEHPLSHLRPPTSRKKEGPRTWLPFRSIQTAISKP</sequence>
<reference evidence="2" key="1">
    <citation type="journal article" date="2020" name="Stud. Mycol.">
        <title>101 Dothideomycetes genomes: a test case for predicting lifestyles and emergence of pathogens.</title>
        <authorList>
            <person name="Haridas S."/>
            <person name="Albert R."/>
            <person name="Binder M."/>
            <person name="Bloem J."/>
            <person name="Labutti K."/>
            <person name="Salamov A."/>
            <person name="Andreopoulos B."/>
            <person name="Baker S."/>
            <person name="Barry K."/>
            <person name="Bills G."/>
            <person name="Bluhm B."/>
            <person name="Cannon C."/>
            <person name="Castanera R."/>
            <person name="Culley D."/>
            <person name="Daum C."/>
            <person name="Ezra D."/>
            <person name="Gonzalez J."/>
            <person name="Henrissat B."/>
            <person name="Kuo A."/>
            <person name="Liang C."/>
            <person name="Lipzen A."/>
            <person name="Lutzoni F."/>
            <person name="Magnuson J."/>
            <person name="Mondo S."/>
            <person name="Nolan M."/>
            <person name="Ohm R."/>
            <person name="Pangilinan J."/>
            <person name="Park H.-J."/>
            <person name="Ramirez L."/>
            <person name="Alfaro M."/>
            <person name="Sun H."/>
            <person name="Tritt A."/>
            <person name="Yoshinaga Y."/>
            <person name="Zwiers L.-H."/>
            <person name="Turgeon B."/>
            <person name="Goodwin S."/>
            <person name="Spatafora J."/>
            <person name="Crous P."/>
            <person name="Grigoriev I."/>
        </authorList>
    </citation>
    <scope>NUCLEOTIDE SEQUENCE</scope>
    <source>
        <strain evidence="2">CBS 113389</strain>
    </source>
</reference>
<name>A0A6A6PLU2_9PEZI</name>
<dbReference type="AlphaFoldDB" id="A0A6A6PLU2"/>
<keyword evidence="3" id="KW-1185">Reference proteome</keyword>
<evidence type="ECO:0000256" key="1">
    <source>
        <dbReference type="SAM" id="MobiDB-lite"/>
    </source>
</evidence>
<accession>A0A6A6PLU2</accession>
<dbReference type="RefSeq" id="XP_033587620.1">
    <property type="nucleotide sequence ID" value="XM_033729913.1"/>
</dbReference>
<organism evidence="2 3">
    <name type="scientific">Neohortaea acidophila</name>
    <dbReference type="NCBI Taxonomy" id="245834"/>
    <lineage>
        <taxon>Eukaryota</taxon>
        <taxon>Fungi</taxon>
        <taxon>Dikarya</taxon>
        <taxon>Ascomycota</taxon>
        <taxon>Pezizomycotina</taxon>
        <taxon>Dothideomycetes</taxon>
        <taxon>Dothideomycetidae</taxon>
        <taxon>Mycosphaerellales</taxon>
        <taxon>Teratosphaeriaceae</taxon>
        <taxon>Neohortaea</taxon>
    </lineage>
</organism>
<feature type="region of interest" description="Disordered" evidence="1">
    <location>
        <begin position="122"/>
        <end position="151"/>
    </location>
</feature>
<feature type="region of interest" description="Disordered" evidence="1">
    <location>
        <begin position="40"/>
        <end position="59"/>
    </location>
</feature>
<protein>
    <submittedName>
        <fullName evidence="2">Uncharacterized protein</fullName>
    </submittedName>
</protein>
<dbReference type="Proteomes" id="UP000799767">
    <property type="component" value="Unassembled WGS sequence"/>
</dbReference>
<feature type="region of interest" description="Disordered" evidence="1">
    <location>
        <begin position="1"/>
        <end position="30"/>
    </location>
</feature>
<evidence type="ECO:0000313" key="3">
    <source>
        <dbReference type="Proteomes" id="UP000799767"/>
    </source>
</evidence>
<evidence type="ECO:0000313" key="2">
    <source>
        <dbReference type="EMBL" id="KAF2481050.1"/>
    </source>
</evidence>
<dbReference type="EMBL" id="MU001638">
    <property type="protein sequence ID" value="KAF2481050.1"/>
    <property type="molecule type" value="Genomic_DNA"/>
</dbReference>
<gene>
    <name evidence="2" type="ORF">BDY17DRAFT_181649</name>
</gene>
<proteinExistence type="predicted"/>
<dbReference type="GeneID" id="54470915"/>